<dbReference type="FunFam" id="3.20.20.450:FF:000001">
    <property type="entry name" value="Cyclic di-GMP phosphodiesterase yahA"/>
    <property type="match status" value="1"/>
</dbReference>
<reference evidence="6" key="1">
    <citation type="submission" date="2017-04" db="EMBL/GenBank/DDBJ databases">
        <authorList>
            <person name="Varghese N."/>
            <person name="Submissions S."/>
        </authorList>
    </citation>
    <scope>NUCLEOTIDE SEQUENCE [LARGE SCALE GENOMIC DNA]</scope>
    <source>
        <strain evidence="6">Ballard 720</strain>
    </source>
</reference>
<feature type="transmembrane region" description="Helical" evidence="2">
    <location>
        <begin position="300"/>
        <end position="323"/>
    </location>
</feature>
<evidence type="ECO:0000259" key="4">
    <source>
        <dbReference type="PROSITE" id="PS50887"/>
    </source>
</evidence>
<dbReference type="Gene3D" id="3.30.450.20">
    <property type="entry name" value="PAS domain"/>
    <property type="match status" value="3"/>
</dbReference>
<dbReference type="SUPFAM" id="SSF55073">
    <property type="entry name" value="Nucleotide cyclase"/>
    <property type="match status" value="1"/>
</dbReference>
<dbReference type="InterPro" id="IPR001633">
    <property type="entry name" value="EAL_dom"/>
</dbReference>
<dbReference type="InterPro" id="IPR035965">
    <property type="entry name" value="PAS-like_dom_sf"/>
</dbReference>
<dbReference type="PROSITE" id="PS50883">
    <property type="entry name" value="EAL"/>
    <property type="match status" value="1"/>
</dbReference>
<organism evidence="5 6">
    <name type="scientific">Trinickia caryophylli</name>
    <name type="common">Paraburkholderia caryophylli</name>
    <dbReference type="NCBI Taxonomy" id="28094"/>
    <lineage>
        <taxon>Bacteria</taxon>
        <taxon>Pseudomonadati</taxon>
        <taxon>Pseudomonadota</taxon>
        <taxon>Betaproteobacteria</taxon>
        <taxon>Burkholderiales</taxon>
        <taxon>Burkholderiaceae</taxon>
        <taxon>Trinickia</taxon>
    </lineage>
</organism>
<proteinExistence type="predicted"/>
<dbReference type="Pfam" id="PF00563">
    <property type="entry name" value="EAL"/>
    <property type="match status" value="1"/>
</dbReference>
<dbReference type="InterPro" id="IPR052155">
    <property type="entry name" value="Biofilm_reg_signaling"/>
</dbReference>
<evidence type="ECO:0000256" key="1">
    <source>
        <dbReference type="ARBA" id="ARBA00051114"/>
    </source>
</evidence>
<dbReference type="SMART" id="SM00065">
    <property type="entry name" value="GAF"/>
    <property type="match status" value="1"/>
</dbReference>
<evidence type="ECO:0000259" key="3">
    <source>
        <dbReference type="PROSITE" id="PS50883"/>
    </source>
</evidence>
<dbReference type="InterPro" id="IPR043128">
    <property type="entry name" value="Rev_trsase/Diguanyl_cyclase"/>
</dbReference>
<dbReference type="SUPFAM" id="SSF55781">
    <property type="entry name" value="GAF domain-like"/>
    <property type="match status" value="1"/>
</dbReference>
<evidence type="ECO:0000313" key="5">
    <source>
        <dbReference type="EMBL" id="SMF15913.1"/>
    </source>
</evidence>
<feature type="domain" description="EAL" evidence="3">
    <location>
        <begin position="800"/>
        <end position="1054"/>
    </location>
</feature>
<dbReference type="SMART" id="SM00267">
    <property type="entry name" value="GGDEF"/>
    <property type="match status" value="1"/>
</dbReference>
<dbReference type="CDD" id="cd12915">
    <property type="entry name" value="PDC2_DGC_like"/>
    <property type="match status" value="1"/>
</dbReference>
<dbReference type="Gene3D" id="3.20.20.450">
    <property type="entry name" value="EAL domain"/>
    <property type="match status" value="1"/>
</dbReference>
<dbReference type="InterPro" id="IPR035919">
    <property type="entry name" value="EAL_sf"/>
</dbReference>
<dbReference type="InterPro" id="IPR029787">
    <property type="entry name" value="Nucleotide_cyclase"/>
</dbReference>
<dbReference type="AlphaFoldDB" id="A0A1X7DHX9"/>
<dbReference type="NCBIfam" id="TIGR00254">
    <property type="entry name" value="GGDEF"/>
    <property type="match status" value="1"/>
</dbReference>
<gene>
    <name evidence="5" type="ORF">SAMN06295900_103258</name>
</gene>
<evidence type="ECO:0000256" key="2">
    <source>
        <dbReference type="SAM" id="Phobius"/>
    </source>
</evidence>
<dbReference type="PANTHER" id="PTHR44757">
    <property type="entry name" value="DIGUANYLATE CYCLASE DGCP"/>
    <property type="match status" value="1"/>
</dbReference>
<dbReference type="InterPro" id="IPR003018">
    <property type="entry name" value="GAF"/>
</dbReference>
<sequence>MIPALLPKLGARLRQASSRFDVKRAIGFHWTFPLFSAVLIVLVWAVTLHLIGLDRARASNAARDSTRMQADIYEAQFTHKLGAIDGKLKTIRYAAALKGDNGALVDLTRQRLLPTQPEFAIGIVDRNGRLVASTQTHAMDDLTGRPAFERLRHDEADRIVLAYESARARLLFMRRLTADGSFAGAAVISVDARYFVGDYDAARFGRAGMLALVETDGTLVIERVGERMRSGVHVNYAELEERIGQSPQARDAPWITPWDGIVRYADVRAVRGLPLAIAVGLSRDEQLAAWRRNSRGRLEAAVTASLILALAGCGLGLLTWQLARQRHRAQRAREAYHAASEASLDAFFVLRNLRDATGRITDFELSEINRRGIELCGKSKQTLVGRTLSGLLPHGRGNPVFEDCLGAAHDKSAREREWEASGKRTHKWLYRQVVGVEDGVVVIVRDITERKRAELLRTAQGRVLELIATGTPLPLILAELIHLVESQTHEMVGAVLLPDADTQHFRIAAGPHLPAQHSRALKTLQFGAHASPCGLALASFATVVVEDLACEQRWQDYRERVTSLGLRACWALPIMSQLGIPLGVLAMYARRACRPADTEAQLLAVATRIAGIAIEREQSEERIRHMATHDALTGLPNRTLLGDRLEQAIAHAQRYARQVSVVFVDLDNFKLINDSLGHQAGDALLAAVAQRMQASLRATDTVVRLGGDEFVVVLFDQERGDESVAQVLERLRANIERPLELGAQTVCMACSMGVATYPRDGTTLQALLVNADAAMYRAKEVGRNNTQFYAPSMNAQSGRKLVRLEALRNAVSNGELVLLYQPQFDLRSRRMFGVEALIRWNHPEWGLLPPDQFIPLAEESGLIVPIGNWVLSTACRQNKVWQDAGFPPITMSVNISARQFLERDLVERVRQVLDETGLEAKYLELELTESLLMSNLDDAIVAMQRLRDIGVNLAIDDFGIGYSSLSALKHFPVGRLKIDKSFVRNLPEDADDRTIALSVISLGHKLNLKVVAEGVETAEQLAFLQHNECDQMQGFLLSKPIEASEVVRLFAAEPLDHAAQPAGDALAP</sequence>
<accession>A0A1X7DHX9</accession>
<dbReference type="EMBL" id="FXAH01000003">
    <property type="protein sequence ID" value="SMF15913.1"/>
    <property type="molecule type" value="Genomic_DNA"/>
</dbReference>
<dbReference type="SUPFAM" id="SSF55785">
    <property type="entry name" value="PYP-like sensor domain (PAS domain)"/>
    <property type="match status" value="1"/>
</dbReference>
<dbReference type="SUPFAM" id="SSF141868">
    <property type="entry name" value="EAL domain-like"/>
    <property type="match status" value="1"/>
</dbReference>
<dbReference type="FunFam" id="3.30.70.270:FF:000001">
    <property type="entry name" value="Diguanylate cyclase domain protein"/>
    <property type="match status" value="1"/>
</dbReference>
<dbReference type="Gene3D" id="3.30.450.40">
    <property type="match status" value="1"/>
</dbReference>
<dbReference type="RefSeq" id="WP_085225970.1">
    <property type="nucleotide sequence ID" value="NZ_BSQD01000003.1"/>
</dbReference>
<dbReference type="PANTHER" id="PTHR44757:SF2">
    <property type="entry name" value="BIOFILM ARCHITECTURE MAINTENANCE PROTEIN MBAA"/>
    <property type="match status" value="1"/>
</dbReference>
<dbReference type="Gene3D" id="3.30.70.270">
    <property type="match status" value="1"/>
</dbReference>
<dbReference type="Proteomes" id="UP000192911">
    <property type="component" value="Unassembled WGS sequence"/>
</dbReference>
<dbReference type="CDD" id="cd01948">
    <property type="entry name" value="EAL"/>
    <property type="match status" value="1"/>
</dbReference>
<dbReference type="GeneID" id="95548529"/>
<dbReference type="Pfam" id="PF13185">
    <property type="entry name" value="GAF_2"/>
    <property type="match status" value="1"/>
</dbReference>
<comment type="catalytic activity">
    <reaction evidence="1">
        <text>3',3'-c-di-GMP + H2O = 5'-phosphoguanylyl(3'-&gt;5')guanosine + H(+)</text>
        <dbReference type="Rhea" id="RHEA:24902"/>
        <dbReference type="ChEBI" id="CHEBI:15377"/>
        <dbReference type="ChEBI" id="CHEBI:15378"/>
        <dbReference type="ChEBI" id="CHEBI:58754"/>
        <dbReference type="ChEBI" id="CHEBI:58805"/>
        <dbReference type="EC" id="3.1.4.52"/>
    </reaction>
    <physiologicalReaction direction="left-to-right" evidence="1">
        <dbReference type="Rhea" id="RHEA:24903"/>
    </physiologicalReaction>
</comment>
<dbReference type="CDD" id="cd01949">
    <property type="entry name" value="GGDEF"/>
    <property type="match status" value="1"/>
</dbReference>
<dbReference type="GO" id="GO:0071111">
    <property type="term" value="F:cyclic-guanylate-specific phosphodiesterase activity"/>
    <property type="evidence" value="ECO:0007669"/>
    <property type="project" value="UniProtKB-EC"/>
</dbReference>
<dbReference type="InterPro" id="IPR029016">
    <property type="entry name" value="GAF-like_dom_sf"/>
</dbReference>
<protein>
    <submittedName>
        <fullName evidence="5">Diguanylate cyclase (GGDEF) domain-containing protein</fullName>
    </submittedName>
</protein>
<keyword evidence="2" id="KW-0472">Membrane</keyword>
<keyword evidence="2" id="KW-1133">Transmembrane helix</keyword>
<name>A0A1X7DHX9_TRICW</name>
<dbReference type="OrthoDB" id="9813903at2"/>
<feature type="transmembrane region" description="Helical" evidence="2">
    <location>
        <begin position="30"/>
        <end position="53"/>
    </location>
</feature>
<dbReference type="Pfam" id="PF00990">
    <property type="entry name" value="GGDEF"/>
    <property type="match status" value="1"/>
</dbReference>
<keyword evidence="2" id="KW-0812">Transmembrane</keyword>
<dbReference type="PROSITE" id="PS50887">
    <property type="entry name" value="GGDEF"/>
    <property type="match status" value="1"/>
</dbReference>
<dbReference type="InterPro" id="IPR000160">
    <property type="entry name" value="GGDEF_dom"/>
</dbReference>
<feature type="domain" description="GGDEF" evidence="4">
    <location>
        <begin position="657"/>
        <end position="791"/>
    </location>
</feature>
<evidence type="ECO:0000313" key="6">
    <source>
        <dbReference type="Proteomes" id="UP000192911"/>
    </source>
</evidence>
<dbReference type="GO" id="GO:0071732">
    <property type="term" value="P:cellular response to nitric oxide"/>
    <property type="evidence" value="ECO:0007669"/>
    <property type="project" value="UniProtKB-ARBA"/>
</dbReference>
<keyword evidence="6" id="KW-1185">Reference proteome</keyword>
<dbReference type="SMART" id="SM00052">
    <property type="entry name" value="EAL"/>
    <property type="match status" value="1"/>
</dbReference>
<dbReference type="STRING" id="28094.SAMN06295900_103258"/>